<accession>A0A8S4SHB3</accession>
<dbReference type="Proteomes" id="UP000838756">
    <property type="component" value="Unassembled WGS sequence"/>
</dbReference>
<reference evidence="1" key="1">
    <citation type="submission" date="2022-03" db="EMBL/GenBank/DDBJ databases">
        <authorList>
            <person name="Lindestad O."/>
        </authorList>
    </citation>
    <scope>NUCLEOTIDE SEQUENCE</scope>
</reference>
<sequence length="99" mass="11013">MLKENIVQKPACLRVLYNVLKGIFRAWGAWGTRPSAAPCDLLDVIDPPRQGLNKIAFTGLVWWEASAVPGFHFTDKNAPLSNLAFKYDVAQKPISTLPF</sequence>
<dbReference type="AlphaFoldDB" id="A0A8S4SHB3"/>
<gene>
    <name evidence="1" type="primary">jg8519</name>
    <name evidence="1" type="ORF">PAEG_LOCUS25114</name>
</gene>
<keyword evidence="2" id="KW-1185">Reference proteome</keyword>
<evidence type="ECO:0000313" key="1">
    <source>
        <dbReference type="EMBL" id="CAH2265922.1"/>
    </source>
</evidence>
<evidence type="ECO:0000313" key="2">
    <source>
        <dbReference type="Proteomes" id="UP000838756"/>
    </source>
</evidence>
<protein>
    <submittedName>
        <fullName evidence="1">Jg8519 protein</fullName>
    </submittedName>
</protein>
<comment type="caution">
    <text evidence="1">The sequence shown here is derived from an EMBL/GenBank/DDBJ whole genome shotgun (WGS) entry which is preliminary data.</text>
</comment>
<dbReference type="EMBL" id="CAKXAJ010026295">
    <property type="protein sequence ID" value="CAH2265922.1"/>
    <property type="molecule type" value="Genomic_DNA"/>
</dbReference>
<proteinExistence type="predicted"/>
<organism evidence="1 2">
    <name type="scientific">Pararge aegeria aegeria</name>
    <dbReference type="NCBI Taxonomy" id="348720"/>
    <lineage>
        <taxon>Eukaryota</taxon>
        <taxon>Metazoa</taxon>
        <taxon>Ecdysozoa</taxon>
        <taxon>Arthropoda</taxon>
        <taxon>Hexapoda</taxon>
        <taxon>Insecta</taxon>
        <taxon>Pterygota</taxon>
        <taxon>Neoptera</taxon>
        <taxon>Endopterygota</taxon>
        <taxon>Lepidoptera</taxon>
        <taxon>Glossata</taxon>
        <taxon>Ditrysia</taxon>
        <taxon>Papilionoidea</taxon>
        <taxon>Nymphalidae</taxon>
        <taxon>Satyrinae</taxon>
        <taxon>Satyrini</taxon>
        <taxon>Parargina</taxon>
        <taxon>Pararge</taxon>
    </lineage>
</organism>
<name>A0A8S4SHB3_9NEOP</name>